<organism evidence="7 8">
    <name type="scientific">Lutzomyia longipalpis</name>
    <name type="common">Sand fly</name>
    <dbReference type="NCBI Taxonomy" id="7200"/>
    <lineage>
        <taxon>Eukaryota</taxon>
        <taxon>Metazoa</taxon>
        <taxon>Ecdysozoa</taxon>
        <taxon>Arthropoda</taxon>
        <taxon>Hexapoda</taxon>
        <taxon>Insecta</taxon>
        <taxon>Pterygota</taxon>
        <taxon>Neoptera</taxon>
        <taxon>Endopterygota</taxon>
        <taxon>Diptera</taxon>
        <taxon>Nematocera</taxon>
        <taxon>Psychodoidea</taxon>
        <taxon>Psychodidae</taxon>
        <taxon>Lutzomyia</taxon>
        <taxon>Lutzomyia</taxon>
    </lineage>
</organism>
<dbReference type="FunFam" id="2.60.40.10:FF:000145">
    <property type="entry name" value="Myosin light chain kinase, smooth muscle"/>
    <property type="match status" value="1"/>
</dbReference>
<dbReference type="PANTHER" id="PTHR47633">
    <property type="entry name" value="IMMUNOGLOBULIN"/>
    <property type="match status" value="1"/>
</dbReference>
<dbReference type="SUPFAM" id="SSF48726">
    <property type="entry name" value="Immunoglobulin"/>
    <property type="match status" value="2"/>
</dbReference>
<keyword evidence="3" id="KW-0547">Nucleotide-binding</keyword>
<protein>
    <recommendedName>
        <fullName evidence="6">Ig-like domain-containing protein</fullName>
    </recommendedName>
</protein>
<evidence type="ECO:0000256" key="5">
    <source>
        <dbReference type="ARBA" id="ARBA00023319"/>
    </source>
</evidence>
<dbReference type="Gene3D" id="2.60.40.10">
    <property type="entry name" value="Immunoglobulins"/>
    <property type="match status" value="2"/>
</dbReference>
<evidence type="ECO:0000313" key="7">
    <source>
        <dbReference type="EnsemblMetazoa" id="LLOJ006346-PA"/>
    </source>
</evidence>
<dbReference type="PROSITE" id="PS50835">
    <property type="entry name" value="IG_LIKE"/>
    <property type="match status" value="1"/>
</dbReference>
<feature type="domain" description="Ig-like" evidence="6">
    <location>
        <begin position="57"/>
        <end position="149"/>
    </location>
</feature>
<dbReference type="InterPro" id="IPR013783">
    <property type="entry name" value="Ig-like_fold"/>
</dbReference>
<dbReference type="PANTHER" id="PTHR47633:SF4">
    <property type="entry name" value="MYOPALLADIN ISOFORM X1"/>
    <property type="match status" value="1"/>
</dbReference>
<dbReference type="VEuPathDB" id="VectorBase:LLOJ006346"/>
<proteinExistence type="inferred from homology"/>
<dbReference type="InterPro" id="IPR003598">
    <property type="entry name" value="Ig_sub2"/>
</dbReference>
<dbReference type="EMBL" id="AJWK01020524">
    <property type="status" value="NOT_ANNOTATED_CDS"/>
    <property type="molecule type" value="Genomic_DNA"/>
</dbReference>
<keyword evidence="2" id="KW-0677">Repeat</keyword>
<dbReference type="VEuPathDB" id="VectorBase:LLONM1_010126"/>
<evidence type="ECO:0000256" key="2">
    <source>
        <dbReference type="ARBA" id="ARBA00022737"/>
    </source>
</evidence>
<dbReference type="Proteomes" id="UP000092461">
    <property type="component" value="Unassembled WGS sequence"/>
</dbReference>
<dbReference type="AlphaFoldDB" id="A0A1B0CNM4"/>
<sequence length="152" mass="16783">LPNNTHKLELQHCREEDSGLYTARANNGGESATCSAQLIVQKMSAEKKKELAEANAPVFSIRLKDTEILENTFLRFMVKVKGDPSPQVKFSKDGKIIQEGDARVEINREREEAGFYELIIAEVSKKDAGHYTCTATNKFGEASCEAVVTVCG</sequence>
<evidence type="ECO:0000313" key="8">
    <source>
        <dbReference type="Proteomes" id="UP000092461"/>
    </source>
</evidence>
<evidence type="ECO:0000256" key="3">
    <source>
        <dbReference type="ARBA" id="ARBA00022741"/>
    </source>
</evidence>
<dbReference type="EnsemblMetazoa" id="LLOJ006346-RA">
    <property type="protein sequence ID" value="LLOJ006346-PA"/>
    <property type="gene ID" value="LLOJ006346"/>
</dbReference>
<dbReference type="Pfam" id="PF07679">
    <property type="entry name" value="I-set"/>
    <property type="match status" value="1"/>
</dbReference>
<dbReference type="InterPro" id="IPR036179">
    <property type="entry name" value="Ig-like_dom_sf"/>
</dbReference>
<comment type="similarity">
    <text evidence="1">Belongs to the protein kinase superfamily. CAMK Ser/Thr protein kinase family.</text>
</comment>
<evidence type="ECO:0000259" key="6">
    <source>
        <dbReference type="PROSITE" id="PS50835"/>
    </source>
</evidence>
<keyword evidence="4" id="KW-0067">ATP-binding</keyword>
<dbReference type="SMART" id="SM00408">
    <property type="entry name" value="IGc2"/>
    <property type="match status" value="1"/>
</dbReference>
<dbReference type="GO" id="GO:0005524">
    <property type="term" value="F:ATP binding"/>
    <property type="evidence" value="ECO:0007669"/>
    <property type="project" value="UniProtKB-KW"/>
</dbReference>
<evidence type="ECO:0000256" key="1">
    <source>
        <dbReference type="ARBA" id="ARBA00006692"/>
    </source>
</evidence>
<dbReference type="InterPro" id="IPR007110">
    <property type="entry name" value="Ig-like_dom"/>
</dbReference>
<reference evidence="7" key="1">
    <citation type="submission" date="2020-05" db="UniProtKB">
        <authorList>
            <consortium name="EnsemblMetazoa"/>
        </authorList>
    </citation>
    <scope>IDENTIFICATION</scope>
    <source>
        <strain evidence="7">Jacobina</strain>
    </source>
</reference>
<keyword evidence="5" id="KW-0393">Immunoglobulin domain</keyword>
<keyword evidence="8" id="KW-1185">Reference proteome</keyword>
<dbReference type="InterPro" id="IPR013098">
    <property type="entry name" value="Ig_I-set"/>
</dbReference>
<accession>A0A1B0CNM4</accession>
<evidence type="ECO:0000256" key="4">
    <source>
        <dbReference type="ARBA" id="ARBA00022840"/>
    </source>
</evidence>
<name>A0A1B0CNM4_LUTLO</name>